<evidence type="ECO:0000313" key="2">
    <source>
        <dbReference type="Proteomes" id="UP000294662"/>
    </source>
</evidence>
<dbReference type="AlphaFoldDB" id="A0A4R5F258"/>
<evidence type="ECO:0000313" key="1">
    <source>
        <dbReference type="EMBL" id="TDE41247.1"/>
    </source>
</evidence>
<dbReference type="Proteomes" id="UP000294662">
    <property type="component" value="Unassembled WGS sequence"/>
</dbReference>
<dbReference type="OrthoDB" id="7353918at2"/>
<dbReference type="InterPro" id="IPR009363">
    <property type="entry name" value="Phage_Mu_Gp16"/>
</dbReference>
<accession>A0A4R5F258</accession>
<reference evidence="1 2" key="1">
    <citation type="submission" date="2019-03" db="EMBL/GenBank/DDBJ databases">
        <authorList>
            <person name="Zhang S."/>
        </authorList>
    </citation>
    <scope>NUCLEOTIDE SEQUENCE [LARGE SCALE GENOMIC DNA]</scope>
    <source>
        <strain evidence="1 2">S4J41</strain>
    </source>
</reference>
<keyword evidence="2" id="KW-1185">Reference proteome</keyword>
<dbReference type="Pfam" id="PF06252">
    <property type="entry name" value="GemA"/>
    <property type="match status" value="1"/>
</dbReference>
<sequence length="146" mass="16513">MARTLQRKIFAGCRELGLDADARHDLQLAATGKESLSEMSEVELTLVINRLKESGFNATSRGGKGRKKAPRADIRFCHVMWRLLHENGTVRQPGAAGLNAFIRKQFEKAWGYVPVDIDTMTEWSQIRDVVEALKGWCAREQIELDQ</sequence>
<organism evidence="1 2">
    <name type="scientific">Antarcticimicrobium sediminis</name>
    <dbReference type="NCBI Taxonomy" id="2546227"/>
    <lineage>
        <taxon>Bacteria</taxon>
        <taxon>Pseudomonadati</taxon>
        <taxon>Pseudomonadota</taxon>
        <taxon>Alphaproteobacteria</taxon>
        <taxon>Rhodobacterales</taxon>
        <taxon>Paracoccaceae</taxon>
        <taxon>Antarcticimicrobium</taxon>
    </lineage>
</organism>
<dbReference type="EMBL" id="SMFP01000001">
    <property type="protein sequence ID" value="TDE41247.1"/>
    <property type="molecule type" value="Genomic_DNA"/>
</dbReference>
<comment type="caution">
    <text evidence="1">The sequence shown here is derived from an EMBL/GenBank/DDBJ whole genome shotgun (WGS) entry which is preliminary data.</text>
</comment>
<proteinExistence type="predicted"/>
<protein>
    <submittedName>
        <fullName evidence="1">Regulatory protein GemA</fullName>
    </submittedName>
</protein>
<name>A0A4R5F258_9RHOB</name>
<gene>
    <name evidence="1" type="ORF">E1B25_01670</name>
</gene>